<reference evidence="1 2" key="1">
    <citation type="submission" date="2020-06" db="EMBL/GenBank/DDBJ databases">
        <authorList>
            <person name="Chanama M."/>
        </authorList>
    </citation>
    <scope>NUCLEOTIDE SEQUENCE [LARGE SCALE GENOMIC DNA]</scope>
    <source>
        <strain evidence="1 2">TBRC6557</strain>
    </source>
</reference>
<comment type="caution">
    <text evidence="1">The sequence shown here is derived from an EMBL/GenBank/DDBJ whole genome shotgun (WGS) entry which is preliminary data.</text>
</comment>
<evidence type="ECO:0000313" key="2">
    <source>
        <dbReference type="Proteomes" id="UP000546126"/>
    </source>
</evidence>
<dbReference type="EMBL" id="JABWGO010000009">
    <property type="protein sequence ID" value="NUW44464.1"/>
    <property type="molecule type" value="Genomic_DNA"/>
</dbReference>
<name>A0A7Y6MF71_9ACTN</name>
<dbReference type="RefSeq" id="WP_175603972.1">
    <property type="nucleotide sequence ID" value="NZ_JABWGO010000009.1"/>
</dbReference>
<evidence type="ECO:0000313" key="1">
    <source>
        <dbReference type="EMBL" id="NUW44464.1"/>
    </source>
</evidence>
<dbReference type="Proteomes" id="UP000546126">
    <property type="component" value="Unassembled WGS sequence"/>
</dbReference>
<sequence>MTELITRLGERMISAFVPQEKAEAVGGCKTYACWICTKDGCKQYATYAWDPVHGTYCWRCPV</sequence>
<proteinExistence type="predicted"/>
<keyword evidence="2" id="KW-1185">Reference proteome</keyword>
<gene>
    <name evidence="1" type="ORF">HT134_30700</name>
</gene>
<organism evidence="1 2">
    <name type="scientific">Nonomuraea rhodomycinica</name>
    <dbReference type="NCBI Taxonomy" id="1712872"/>
    <lineage>
        <taxon>Bacteria</taxon>
        <taxon>Bacillati</taxon>
        <taxon>Actinomycetota</taxon>
        <taxon>Actinomycetes</taxon>
        <taxon>Streptosporangiales</taxon>
        <taxon>Streptosporangiaceae</taxon>
        <taxon>Nonomuraea</taxon>
    </lineage>
</organism>
<protein>
    <submittedName>
        <fullName evidence="1">Uncharacterized protein</fullName>
    </submittedName>
</protein>
<dbReference type="AlphaFoldDB" id="A0A7Y6MF71"/>
<accession>A0A7Y6MF71</accession>